<dbReference type="PANTHER" id="PTHR15691:SF6">
    <property type="entry name" value="WASH COMPLEX SUBUNIT 5"/>
    <property type="match status" value="1"/>
</dbReference>
<sequence>MESTWVDVKTKAKVMDLKVLKKILKAVGVPGLVGLNKILGFLIVKQLQNLIGFLVKEAHNNKAWLEMFSAISKELTPQTLTVDQPSKVYPAAVTKLQKLLTLGMYDTVMAVGQMQLLRKQISFTLNHTARVQARNYMQALNALNE</sequence>
<dbReference type="EMBL" id="AP028923">
    <property type="protein sequence ID" value="BET02898.1"/>
    <property type="molecule type" value="Genomic_DNA"/>
</dbReference>
<dbReference type="Proteomes" id="UP001307889">
    <property type="component" value="Chromosome 15"/>
</dbReference>
<evidence type="ECO:0000313" key="3">
    <source>
        <dbReference type="Proteomes" id="UP001307889"/>
    </source>
</evidence>
<dbReference type="PANTHER" id="PTHR15691">
    <property type="entry name" value="WASH COMPLEX SUBUNIT 5"/>
    <property type="match status" value="1"/>
</dbReference>
<evidence type="ECO:0000256" key="1">
    <source>
        <dbReference type="ARBA" id="ARBA00006224"/>
    </source>
</evidence>
<name>A0ABN7BEV8_9HEMI</name>
<accession>A0ABN7BEV8</accession>
<organism evidence="2 3">
    <name type="scientific">Nesidiocoris tenuis</name>
    <dbReference type="NCBI Taxonomy" id="355587"/>
    <lineage>
        <taxon>Eukaryota</taxon>
        <taxon>Metazoa</taxon>
        <taxon>Ecdysozoa</taxon>
        <taxon>Arthropoda</taxon>
        <taxon>Hexapoda</taxon>
        <taxon>Insecta</taxon>
        <taxon>Pterygota</taxon>
        <taxon>Neoptera</taxon>
        <taxon>Paraneoptera</taxon>
        <taxon>Hemiptera</taxon>
        <taxon>Heteroptera</taxon>
        <taxon>Panheteroptera</taxon>
        <taxon>Cimicomorpha</taxon>
        <taxon>Miridae</taxon>
        <taxon>Dicyphina</taxon>
        <taxon>Nesidiocoris</taxon>
    </lineage>
</organism>
<evidence type="ECO:0000313" key="2">
    <source>
        <dbReference type="EMBL" id="BET02898.1"/>
    </source>
</evidence>
<proteinExistence type="inferred from homology"/>
<gene>
    <name evidence="2" type="ORF">NTJ_15716</name>
</gene>
<reference evidence="2 3" key="1">
    <citation type="submission" date="2023-09" db="EMBL/GenBank/DDBJ databases">
        <title>Nesidiocoris tenuis whole genome shotgun sequence.</title>
        <authorList>
            <person name="Shibata T."/>
            <person name="Shimoda M."/>
            <person name="Kobayashi T."/>
            <person name="Uehara T."/>
        </authorList>
    </citation>
    <scope>NUCLEOTIDE SEQUENCE [LARGE SCALE GENOMIC DNA]</scope>
    <source>
        <strain evidence="2 3">Japan</strain>
    </source>
</reference>
<dbReference type="Pfam" id="PF10266">
    <property type="entry name" value="Strumpellin"/>
    <property type="match status" value="1"/>
</dbReference>
<comment type="similarity">
    <text evidence="1">Belongs to the strumpellin family.</text>
</comment>
<dbReference type="InterPro" id="IPR019393">
    <property type="entry name" value="WASH_strumpellin"/>
</dbReference>
<protein>
    <submittedName>
        <fullName evidence="2">Kiaa0196</fullName>
    </submittedName>
</protein>
<keyword evidence="3" id="KW-1185">Reference proteome</keyword>